<gene>
    <name evidence="1" type="ORF">NDM98_00250</name>
</gene>
<organism evidence="1 2">
    <name type="scientific">Alkalicoccobacillus plakortidis</name>
    <dbReference type="NCBI Taxonomy" id="444060"/>
    <lineage>
        <taxon>Bacteria</taxon>
        <taxon>Bacillati</taxon>
        <taxon>Bacillota</taxon>
        <taxon>Bacilli</taxon>
        <taxon>Bacillales</taxon>
        <taxon>Bacillaceae</taxon>
        <taxon>Alkalicoccobacillus</taxon>
    </lineage>
</organism>
<accession>A0ABT0XE61</accession>
<dbReference type="InterPro" id="IPR022555">
    <property type="entry name" value="DUF2577"/>
</dbReference>
<name>A0ABT0XE61_9BACI</name>
<evidence type="ECO:0000313" key="1">
    <source>
        <dbReference type="EMBL" id="MCM2674100.1"/>
    </source>
</evidence>
<dbReference type="Pfam" id="PF10844">
    <property type="entry name" value="DUF2577"/>
    <property type="match status" value="1"/>
</dbReference>
<protein>
    <submittedName>
        <fullName evidence="1">DUF2577 domain-containing protein</fullName>
    </submittedName>
</protein>
<evidence type="ECO:0000313" key="2">
    <source>
        <dbReference type="Proteomes" id="UP001203665"/>
    </source>
</evidence>
<reference evidence="1" key="1">
    <citation type="submission" date="2022-06" db="EMBL/GenBank/DDBJ databases">
        <title>Alkalicoccobacillus porphyridii sp. nov., isolated from a marine red alga, Porphyridium purpureum and reclassification of Shouchella plakortidis and Shouchella gibsonii as Alkalicoccobacillus plakortidis comb. nov. and Alkalicoccobacillus gibsonii comb. nov.</title>
        <authorList>
            <person name="Kim K.H."/>
            <person name="Lee J.K."/>
            <person name="Han D.M."/>
            <person name="Baek J.H."/>
            <person name="Jeon C.O."/>
        </authorList>
    </citation>
    <scope>NUCLEOTIDE SEQUENCE</scope>
    <source>
        <strain evidence="1">DSM 19153</strain>
    </source>
</reference>
<keyword evidence="2" id="KW-1185">Reference proteome</keyword>
<sequence>MSRFANLIKEIANNANDAKQPMAIIPGRVMSTTPLSIRLKGQDKLQIPADLIVLPNRLKSHREGALETGNNVMIIVMTGGQSFYVLDKI</sequence>
<dbReference type="EMBL" id="JAMQJY010000001">
    <property type="protein sequence ID" value="MCM2674100.1"/>
    <property type="molecule type" value="Genomic_DNA"/>
</dbReference>
<dbReference type="RefSeq" id="WP_251603055.1">
    <property type="nucleotide sequence ID" value="NZ_JAMQJY010000001.1"/>
</dbReference>
<dbReference type="Proteomes" id="UP001203665">
    <property type="component" value="Unassembled WGS sequence"/>
</dbReference>
<proteinExistence type="predicted"/>
<comment type="caution">
    <text evidence="1">The sequence shown here is derived from an EMBL/GenBank/DDBJ whole genome shotgun (WGS) entry which is preliminary data.</text>
</comment>